<evidence type="ECO:0000313" key="1">
    <source>
        <dbReference type="EMBL" id="BET97679.1"/>
    </source>
</evidence>
<sequence>MIYPVTCGKGDEYLRLRTLESVWIQGRLKMWGRWSVFSQSPQAAGIFSRLLADTVITKRSLQAALKKIEQAGISKQDLLLFFEEMKEKQAISSLMFCTDTEGLKMNYVIGQVFKNDKGLLNIIKERYCYKKSKYKIAVEMNKRHPEISLRTCQNRVNAWLGVAEFMLYRPMCDEFERNYHYSNKV</sequence>
<dbReference type="InterPro" id="IPR010557">
    <property type="entry name" value="DUF1133"/>
</dbReference>
<proteinExistence type="predicted"/>
<keyword evidence="2" id="KW-1185">Reference proteome</keyword>
<name>A0ABN7C5N3_9GAMM</name>
<dbReference type="Proteomes" id="UP001529514">
    <property type="component" value="Chromosome"/>
</dbReference>
<gene>
    <name evidence="1" type="ORF">TCT1_26000</name>
</gene>
<dbReference type="RefSeq" id="WP_273559888.1">
    <property type="nucleotide sequence ID" value="NZ_AP028978.1"/>
</dbReference>
<reference evidence="1 2" key="1">
    <citation type="submission" date="2023-10" db="EMBL/GenBank/DDBJ databases">
        <title>Xenorhabdus taiwanensis sp. nov., a symbiotic bacterium associated with the entomopathogenic nematode Steinernema taiwanensis.</title>
        <authorList>
            <person name="Tseng C.T."/>
            <person name="Shu H.Y."/>
            <person name="Chen M.H."/>
            <person name="Fang Y.J."/>
            <person name="Wu T.L."/>
            <person name="Lin Y.C."/>
            <person name="Huang C.J."/>
        </authorList>
    </citation>
    <scope>NUCLEOTIDE SEQUENCE [LARGE SCALE GENOMIC DNA]</scope>
    <source>
        <strain evidence="1 2">TCT-1</strain>
    </source>
</reference>
<evidence type="ECO:0000313" key="2">
    <source>
        <dbReference type="Proteomes" id="UP001529514"/>
    </source>
</evidence>
<organism evidence="1 2">
    <name type="scientific">Xenorhabdus taiwanensis</name>
    <dbReference type="NCBI Taxonomy" id="3085177"/>
    <lineage>
        <taxon>Bacteria</taxon>
        <taxon>Pseudomonadati</taxon>
        <taxon>Pseudomonadota</taxon>
        <taxon>Gammaproteobacteria</taxon>
        <taxon>Enterobacterales</taxon>
        <taxon>Morganellaceae</taxon>
        <taxon>Xenorhabdus</taxon>
    </lineage>
</organism>
<protein>
    <submittedName>
        <fullName evidence="1">DUF1133 family protein</fullName>
    </submittedName>
</protein>
<accession>A0ABN7C5N3</accession>
<dbReference type="Pfam" id="PF06576">
    <property type="entry name" value="DUF1133"/>
    <property type="match status" value="1"/>
</dbReference>
<dbReference type="EMBL" id="AP028978">
    <property type="protein sequence ID" value="BET97679.1"/>
    <property type="molecule type" value="Genomic_DNA"/>
</dbReference>